<feature type="compositionally biased region" description="Polar residues" evidence="1">
    <location>
        <begin position="74"/>
        <end position="92"/>
    </location>
</feature>
<evidence type="ECO:0000313" key="4">
    <source>
        <dbReference type="Proteomes" id="UP000075398"/>
    </source>
</evidence>
<sequence>MDEDASYSKYIRLAAVLCIIIVVVVTMGYYGLKGTENNTSGEAQKISTPIPTQPSVQTIAITQTQTPTQEPTQCKTCGSNSGQDTPIPSSLATTAIPTDAVGTTTTTYPTIIPTFVPTVFTPSPTPAPTPEYYVNPAYDTPPTVGLLFNMDGNTMWIMKENEDGTYDVTNHNEYIELMKSLKDDIEQQKDVININIPIQKMTREEIINYIHS</sequence>
<proteinExistence type="predicted"/>
<name>A0A150J6A6_9EURY</name>
<dbReference type="AlphaFoldDB" id="A0A150J6A6"/>
<gene>
    <name evidence="3" type="ORF">AMQ22_00580</name>
</gene>
<evidence type="ECO:0000256" key="2">
    <source>
        <dbReference type="SAM" id="Phobius"/>
    </source>
</evidence>
<protein>
    <submittedName>
        <fullName evidence="3">Uncharacterized protein</fullName>
    </submittedName>
</protein>
<accession>A0A150J6A6</accession>
<dbReference type="Proteomes" id="UP000075398">
    <property type="component" value="Unassembled WGS sequence"/>
</dbReference>
<keyword evidence="2" id="KW-1133">Transmembrane helix</keyword>
<dbReference type="EMBL" id="LNGC01000016">
    <property type="protein sequence ID" value="KYC52789.1"/>
    <property type="molecule type" value="Genomic_DNA"/>
</dbReference>
<evidence type="ECO:0000256" key="1">
    <source>
        <dbReference type="SAM" id="MobiDB-lite"/>
    </source>
</evidence>
<comment type="caution">
    <text evidence="3">The sequence shown here is derived from an EMBL/GenBank/DDBJ whole genome shotgun (WGS) entry which is preliminary data.</text>
</comment>
<feature type="transmembrane region" description="Helical" evidence="2">
    <location>
        <begin position="12"/>
        <end position="32"/>
    </location>
</feature>
<feature type="region of interest" description="Disordered" evidence="1">
    <location>
        <begin position="65"/>
        <end position="92"/>
    </location>
</feature>
<organism evidence="3 4">
    <name type="scientific">Candidatus Methanofastidiosum methylothiophilum</name>
    <dbReference type="NCBI Taxonomy" id="1705564"/>
    <lineage>
        <taxon>Archaea</taxon>
        <taxon>Methanobacteriati</taxon>
        <taxon>Methanobacteriota</taxon>
        <taxon>Stenosarchaea group</taxon>
        <taxon>Candidatus Methanofastidiosia</taxon>
        <taxon>Candidatus Methanofastidiosales</taxon>
        <taxon>Candidatus Methanofastidiosaceae</taxon>
        <taxon>Candidatus Methanofastidiosum</taxon>
    </lineage>
</organism>
<evidence type="ECO:0000313" key="3">
    <source>
        <dbReference type="EMBL" id="KYC52789.1"/>
    </source>
</evidence>
<reference evidence="3 4" key="1">
    <citation type="journal article" date="2016" name="ISME J.">
        <title>Chasing the elusive Euryarchaeota class WSA2: genomes reveal a uniquely fastidious methyl-reducing methanogen.</title>
        <authorList>
            <person name="Nobu M.K."/>
            <person name="Narihiro T."/>
            <person name="Kuroda K."/>
            <person name="Mei R."/>
            <person name="Liu W.T."/>
        </authorList>
    </citation>
    <scope>NUCLEOTIDE SEQUENCE [LARGE SCALE GENOMIC DNA]</scope>
    <source>
        <strain evidence="3">U1lsi0528_Bin055</strain>
    </source>
</reference>
<keyword evidence="2" id="KW-0812">Transmembrane</keyword>
<keyword evidence="2" id="KW-0472">Membrane</keyword>